<comment type="caution">
    <text evidence="1">The sequence shown here is derived from an EMBL/GenBank/DDBJ whole genome shotgun (WGS) entry which is preliminary data.</text>
</comment>
<evidence type="ECO:0000313" key="1">
    <source>
        <dbReference type="EMBL" id="KAF0768302.1"/>
    </source>
</evidence>
<dbReference type="EMBL" id="VUJU01000796">
    <property type="protein sequence ID" value="KAF0768302.1"/>
    <property type="molecule type" value="Genomic_DNA"/>
</dbReference>
<protein>
    <submittedName>
        <fullName evidence="1">Myb DNA-bind 5 domain-containing protein</fullName>
    </submittedName>
</protein>
<organism evidence="1 2">
    <name type="scientific">Aphis craccivora</name>
    <name type="common">Cowpea aphid</name>
    <dbReference type="NCBI Taxonomy" id="307492"/>
    <lineage>
        <taxon>Eukaryota</taxon>
        <taxon>Metazoa</taxon>
        <taxon>Ecdysozoa</taxon>
        <taxon>Arthropoda</taxon>
        <taxon>Hexapoda</taxon>
        <taxon>Insecta</taxon>
        <taxon>Pterygota</taxon>
        <taxon>Neoptera</taxon>
        <taxon>Paraneoptera</taxon>
        <taxon>Hemiptera</taxon>
        <taxon>Sternorrhyncha</taxon>
        <taxon>Aphidomorpha</taxon>
        <taxon>Aphidoidea</taxon>
        <taxon>Aphididae</taxon>
        <taxon>Aphidini</taxon>
        <taxon>Aphis</taxon>
        <taxon>Aphis</taxon>
    </lineage>
</organism>
<feature type="non-terminal residue" evidence="1">
    <location>
        <position position="32"/>
    </location>
</feature>
<dbReference type="Proteomes" id="UP000478052">
    <property type="component" value="Unassembled WGS sequence"/>
</dbReference>
<accession>A0A6G0ZBL9</accession>
<name>A0A6G0ZBL9_APHCR</name>
<evidence type="ECO:0000313" key="2">
    <source>
        <dbReference type="Proteomes" id="UP000478052"/>
    </source>
</evidence>
<dbReference type="AlphaFoldDB" id="A0A6G0ZBL9"/>
<gene>
    <name evidence="1" type="ORF">FWK35_00006559</name>
</gene>
<proteinExistence type="predicted"/>
<reference evidence="1 2" key="1">
    <citation type="submission" date="2019-08" db="EMBL/GenBank/DDBJ databases">
        <title>Whole genome of Aphis craccivora.</title>
        <authorList>
            <person name="Voronova N.V."/>
            <person name="Shulinski R.S."/>
            <person name="Bandarenka Y.V."/>
            <person name="Zhorov D.G."/>
            <person name="Warner D."/>
        </authorList>
    </citation>
    <scope>NUCLEOTIDE SEQUENCE [LARGE SCALE GENOMIC DNA]</scope>
    <source>
        <strain evidence="1">180601</strain>
        <tissue evidence="1">Whole Body</tissue>
    </source>
</reference>
<dbReference type="OrthoDB" id="7543230at2759"/>
<keyword evidence="2" id="KW-1185">Reference proteome</keyword>
<sequence>MGDGDKPDNDYLSKIEDRVVNIISPTVVYGHG</sequence>